<proteinExistence type="predicted"/>
<dbReference type="Proteomes" id="UP000307140">
    <property type="component" value="Unassembled WGS sequence"/>
</dbReference>
<dbReference type="Pfam" id="PF03099">
    <property type="entry name" value="BPL_LplA_LipB"/>
    <property type="match status" value="1"/>
</dbReference>
<dbReference type="InterPro" id="IPR004143">
    <property type="entry name" value="BPL_LPL_catalytic"/>
</dbReference>
<dbReference type="RefSeq" id="WP_138534245.1">
    <property type="nucleotide sequence ID" value="NZ_VANR01000001.1"/>
</dbReference>
<evidence type="ECO:0000259" key="2">
    <source>
        <dbReference type="PROSITE" id="PS51733"/>
    </source>
</evidence>
<evidence type="ECO:0000313" key="3">
    <source>
        <dbReference type="EMBL" id="TMM32032.1"/>
    </source>
</evidence>
<accession>A0A5S3NA96</accession>
<organism evidence="3 4">
    <name type="scientific">Polaribacter aestuariivivens</name>
    <dbReference type="NCBI Taxonomy" id="2304626"/>
    <lineage>
        <taxon>Bacteria</taxon>
        <taxon>Pseudomonadati</taxon>
        <taxon>Bacteroidota</taxon>
        <taxon>Flavobacteriia</taxon>
        <taxon>Flavobacteriales</taxon>
        <taxon>Flavobacteriaceae</taxon>
    </lineage>
</organism>
<dbReference type="NCBIfam" id="TIGR00121">
    <property type="entry name" value="birA_ligase"/>
    <property type="match status" value="1"/>
</dbReference>
<dbReference type="GO" id="GO:0004077">
    <property type="term" value="F:biotin--[biotin carboxyl-carrier protein] ligase activity"/>
    <property type="evidence" value="ECO:0007669"/>
    <property type="project" value="UniProtKB-EC"/>
</dbReference>
<dbReference type="InterPro" id="IPR004408">
    <property type="entry name" value="Biotin_CoA_COase_ligase"/>
</dbReference>
<gene>
    <name evidence="3" type="ORF">FDT66_00780</name>
</gene>
<feature type="domain" description="BPL/LPL catalytic" evidence="2">
    <location>
        <begin position="1"/>
        <end position="178"/>
    </location>
</feature>
<dbReference type="EMBL" id="VANR01000001">
    <property type="protein sequence ID" value="TMM32032.1"/>
    <property type="molecule type" value="Genomic_DNA"/>
</dbReference>
<dbReference type="InterPro" id="IPR045864">
    <property type="entry name" value="aa-tRNA-synth_II/BPL/LPL"/>
</dbReference>
<dbReference type="PANTHER" id="PTHR12835:SF5">
    <property type="entry name" value="BIOTIN--PROTEIN LIGASE"/>
    <property type="match status" value="1"/>
</dbReference>
<evidence type="ECO:0000313" key="4">
    <source>
        <dbReference type="Proteomes" id="UP000307140"/>
    </source>
</evidence>
<dbReference type="OrthoDB" id="9807064at2"/>
<dbReference type="SUPFAM" id="SSF55681">
    <property type="entry name" value="Class II aaRS and biotin synthetases"/>
    <property type="match status" value="1"/>
</dbReference>
<dbReference type="PANTHER" id="PTHR12835">
    <property type="entry name" value="BIOTIN PROTEIN LIGASE"/>
    <property type="match status" value="1"/>
</dbReference>
<keyword evidence="1 3" id="KW-0436">Ligase</keyword>
<name>A0A5S3NA96_9FLAO</name>
<keyword evidence="4" id="KW-1185">Reference proteome</keyword>
<dbReference type="AlphaFoldDB" id="A0A5S3NA96"/>
<dbReference type="EC" id="6.3.4.15" evidence="3"/>
<evidence type="ECO:0000256" key="1">
    <source>
        <dbReference type="ARBA" id="ARBA00022598"/>
    </source>
</evidence>
<sequence>MKIIKLSAIDSTNSFLKDLAQDSCLENFTIVTTESQLKGRGQQSSVWLSEPSKNLTFSVFVSFKNFEISNKKYLTFAVSLAVYEAIIEEIKHDVFIKWPNDILSGNKKLCGILVENSIQKTKIKYSVIGIGLNVNQTNFSEAIDKVTSVKLITQKKYDLDVFLNSIILKLKSRIRELENQDFKKLEDNYLSVLYKKNTPTMFKNSSDGLFMGIICGISKDGLLQIELEDETIKEFGIKEVSFA</sequence>
<comment type="caution">
    <text evidence="3">The sequence shown here is derived from an EMBL/GenBank/DDBJ whole genome shotgun (WGS) entry which is preliminary data.</text>
</comment>
<protein>
    <submittedName>
        <fullName evidence="3">Biotin--[acetyl-CoA-carboxylase] ligase</fullName>
        <ecNumber evidence="3">6.3.4.15</ecNumber>
    </submittedName>
</protein>
<reference evidence="3 4" key="1">
    <citation type="submission" date="2019-05" db="EMBL/GenBank/DDBJ databases">
        <title>Polaribacter aestuariivivens sp. nov., isolated from a tidal flat.</title>
        <authorList>
            <person name="Yoon J.-H."/>
        </authorList>
    </citation>
    <scope>NUCLEOTIDE SEQUENCE [LARGE SCALE GENOMIC DNA]</scope>
    <source>
        <strain evidence="3 4">DBTF-3</strain>
    </source>
</reference>
<dbReference type="CDD" id="cd16442">
    <property type="entry name" value="BPL"/>
    <property type="match status" value="1"/>
</dbReference>
<dbReference type="PROSITE" id="PS51733">
    <property type="entry name" value="BPL_LPL_CATALYTIC"/>
    <property type="match status" value="1"/>
</dbReference>
<dbReference type="Gene3D" id="3.30.930.10">
    <property type="entry name" value="Bira Bifunctional Protein, Domain 2"/>
    <property type="match status" value="1"/>
</dbReference>
<dbReference type="GO" id="GO:0005737">
    <property type="term" value="C:cytoplasm"/>
    <property type="evidence" value="ECO:0007669"/>
    <property type="project" value="TreeGrafter"/>
</dbReference>